<sequence>MLAQGLAAMGLTGSATATLDRGVAFAIAAAERGAVLALRATLSTGPGSDADRLASPRLLGTKGARPAVAESRAGALSTLSIAASPAEFRAVRDRFAAHPLRDPWLTKPARHAVQDDWTGTLEDLSFLVMSEGDGPLANLQVAIRLTALCLACQRPAPPPEFHDRLRRGEAQLYVGTWTDEPVSGLIVGRHGATSHYESGLSLRRGNAPLSHALLANAMIDAAQAGQRRFFLGALHVDPSFDSKLRSIAAFKKGFTRTTRPLTWTAVPVGG</sequence>
<evidence type="ECO:0000313" key="2">
    <source>
        <dbReference type="Proteomes" id="UP000078543"/>
    </source>
</evidence>
<accession>A0A178MKS2</accession>
<proteinExistence type="predicted"/>
<dbReference type="Proteomes" id="UP000078543">
    <property type="component" value="Unassembled WGS sequence"/>
</dbReference>
<comment type="caution">
    <text evidence="1">The sequence shown here is derived from an EMBL/GenBank/DDBJ whole genome shotgun (WGS) entry which is preliminary data.</text>
</comment>
<dbReference type="AlphaFoldDB" id="A0A178MKS2"/>
<name>A0A178MKS2_9PROT</name>
<reference evidence="1 2" key="1">
    <citation type="submission" date="2016-04" db="EMBL/GenBank/DDBJ databases">
        <title>Draft genome sequence of freshwater magnetotactic bacteria Magnetospirillum marisnigri SP-1 and Magnetospirillum moscoviense BB-1.</title>
        <authorList>
            <person name="Koziaeva V."/>
            <person name="Dziuba M.V."/>
            <person name="Ivanov T.M."/>
            <person name="Kuznetsov B."/>
            <person name="Grouzdev D.S."/>
        </authorList>
    </citation>
    <scope>NUCLEOTIDE SEQUENCE [LARGE SCALE GENOMIC DNA]</scope>
    <source>
        <strain evidence="1 2">BB-1</strain>
    </source>
</reference>
<keyword evidence="2" id="KW-1185">Reference proteome</keyword>
<organism evidence="1 2">
    <name type="scientific">Magnetospirillum moscoviense</name>
    <dbReference type="NCBI Taxonomy" id="1437059"/>
    <lineage>
        <taxon>Bacteria</taxon>
        <taxon>Pseudomonadati</taxon>
        <taxon>Pseudomonadota</taxon>
        <taxon>Alphaproteobacteria</taxon>
        <taxon>Rhodospirillales</taxon>
        <taxon>Rhodospirillaceae</taxon>
        <taxon>Magnetospirillum</taxon>
    </lineage>
</organism>
<evidence type="ECO:0008006" key="3">
    <source>
        <dbReference type="Google" id="ProtNLM"/>
    </source>
</evidence>
<protein>
    <recommendedName>
        <fullName evidence="3">BioF2-like acetyltransferase domain-containing protein</fullName>
    </recommendedName>
</protein>
<evidence type="ECO:0000313" key="1">
    <source>
        <dbReference type="EMBL" id="OAN48737.1"/>
    </source>
</evidence>
<dbReference type="EMBL" id="LWQU01000156">
    <property type="protein sequence ID" value="OAN48737.1"/>
    <property type="molecule type" value="Genomic_DNA"/>
</dbReference>
<gene>
    <name evidence="1" type="ORF">A6A05_14565</name>
</gene>
<dbReference type="SUPFAM" id="SSF55729">
    <property type="entry name" value="Acyl-CoA N-acyltransferases (Nat)"/>
    <property type="match status" value="1"/>
</dbReference>
<dbReference type="Gene3D" id="3.40.630.30">
    <property type="match status" value="1"/>
</dbReference>
<dbReference type="InterPro" id="IPR016181">
    <property type="entry name" value="Acyl_CoA_acyltransferase"/>
</dbReference>